<keyword evidence="4" id="KW-0472">Membrane</keyword>
<comment type="similarity">
    <text evidence="5">Belongs to the bacteriophage holin family. Cp-1 holin subfamily.</text>
</comment>
<dbReference type="InterPro" id="IPR006480">
    <property type="entry name" value="Phage_holin_4_1"/>
</dbReference>
<evidence type="ECO:0000256" key="2">
    <source>
        <dbReference type="ARBA" id="ARBA00022692"/>
    </source>
</evidence>
<organism evidence="6 7">
    <name type="scientific">Cohnella hashimotonis</name>
    <dbReference type="NCBI Taxonomy" id="2826895"/>
    <lineage>
        <taxon>Bacteria</taxon>
        <taxon>Bacillati</taxon>
        <taxon>Bacillota</taxon>
        <taxon>Bacilli</taxon>
        <taxon>Bacillales</taxon>
        <taxon>Paenibacillaceae</taxon>
        <taxon>Cohnella</taxon>
    </lineage>
</organism>
<dbReference type="Pfam" id="PF05105">
    <property type="entry name" value="Phage_holin_4_1"/>
    <property type="match status" value="1"/>
</dbReference>
<dbReference type="EMBL" id="JAGRPV010000001">
    <property type="protein sequence ID" value="MDI4646785.1"/>
    <property type="molecule type" value="Genomic_DNA"/>
</dbReference>
<proteinExistence type="inferred from homology"/>
<name>A0ABT6TIY6_9BACL</name>
<evidence type="ECO:0000256" key="3">
    <source>
        <dbReference type="ARBA" id="ARBA00022989"/>
    </source>
</evidence>
<dbReference type="Proteomes" id="UP001161691">
    <property type="component" value="Unassembled WGS sequence"/>
</dbReference>
<evidence type="ECO:0000256" key="1">
    <source>
        <dbReference type="ARBA" id="ARBA00004141"/>
    </source>
</evidence>
<evidence type="ECO:0000313" key="6">
    <source>
        <dbReference type="EMBL" id="MDI4646785.1"/>
    </source>
</evidence>
<keyword evidence="3" id="KW-1133">Transmembrane helix</keyword>
<reference evidence="6" key="1">
    <citation type="submission" date="2023-04" db="EMBL/GenBank/DDBJ databases">
        <title>Comparative genomic analysis of Cohnella hashimotonis sp. nov., isolated from the International Space Station.</title>
        <authorList>
            <person name="Venkateswaran K."/>
            <person name="Simpson A."/>
        </authorList>
    </citation>
    <scope>NUCLEOTIDE SEQUENCE</scope>
    <source>
        <strain evidence="6">F6_2S_P_1</strain>
    </source>
</reference>
<dbReference type="RefSeq" id="WP_282909601.1">
    <property type="nucleotide sequence ID" value="NZ_JAGRPV010000001.1"/>
</dbReference>
<protein>
    <submittedName>
        <fullName evidence="6">Phage holin family protein</fullName>
    </submittedName>
</protein>
<evidence type="ECO:0000256" key="4">
    <source>
        <dbReference type="ARBA" id="ARBA00023136"/>
    </source>
</evidence>
<evidence type="ECO:0000256" key="5">
    <source>
        <dbReference type="ARBA" id="ARBA00023600"/>
    </source>
</evidence>
<sequence length="142" mass="15395">MSWEMNCAVAVAGSVLTFAFGLWNEALTLLVVAMGVDYVTGVYAAIRSGPGLNSRTGFRGLAKKGMVLLVLLVCHRIDQLLGVNAVMGGATYFYLANELISVVENCGRLGLPLPERLKQTVQMLKDKSKDKELKSKDDDLKS</sequence>
<comment type="subcellular location">
    <subcellularLocation>
        <location evidence="1">Membrane</location>
        <topology evidence="1">Multi-pass membrane protein</topology>
    </subcellularLocation>
</comment>
<keyword evidence="7" id="KW-1185">Reference proteome</keyword>
<comment type="caution">
    <text evidence="6">The sequence shown here is derived from an EMBL/GenBank/DDBJ whole genome shotgun (WGS) entry which is preliminary data.</text>
</comment>
<dbReference type="NCBIfam" id="TIGR01593">
    <property type="entry name" value="holin_tox_secr"/>
    <property type="match status" value="1"/>
</dbReference>
<gene>
    <name evidence="6" type="ORF">KB449_17540</name>
</gene>
<keyword evidence="2" id="KW-0812">Transmembrane</keyword>
<accession>A0ABT6TIY6</accession>
<evidence type="ECO:0000313" key="7">
    <source>
        <dbReference type="Proteomes" id="UP001161691"/>
    </source>
</evidence>